<dbReference type="PRINTS" id="PR00081">
    <property type="entry name" value="GDHRDH"/>
</dbReference>
<feature type="domain" description="Ketoreductase" evidence="2">
    <location>
        <begin position="5"/>
        <end position="185"/>
    </location>
</feature>
<gene>
    <name evidence="3" type="ORF">UFOPK3554_01151</name>
</gene>
<evidence type="ECO:0000313" key="3">
    <source>
        <dbReference type="EMBL" id="CAB5240954.1"/>
    </source>
</evidence>
<evidence type="ECO:0000259" key="2">
    <source>
        <dbReference type="SMART" id="SM00822"/>
    </source>
</evidence>
<accession>A0A6J7XUC9</accession>
<proteinExistence type="inferred from homology"/>
<dbReference type="SUPFAM" id="SSF51735">
    <property type="entry name" value="NAD(P)-binding Rossmann-fold domains"/>
    <property type="match status" value="1"/>
</dbReference>
<dbReference type="FunFam" id="3.40.50.720:FF:000084">
    <property type="entry name" value="Short-chain dehydrogenase reductase"/>
    <property type="match status" value="1"/>
</dbReference>
<dbReference type="PANTHER" id="PTHR42760">
    <property type="entry name" value="SHORT-CHAIN DEHYDROGENASES/REDUCTASES FAMILY MEMBER"/>
    <property type="match status" value="1"/>
</dbReference>
<dbReference type="GO" id="GO:0016616">
    <property type="term" value="F:oxidoreductase activity, acting on the CH-OH group of donors, NAD or NADP as acceptor"/>
    <property type="evidence" value="ECO:0007669"/>
    <property type="project" value="UniProtKB-ARBA"/>
</dbReference>
<dbReference type="PRINTS" id="PR00080">
    <property type="entry name" value="SDRFAMILY"/>
</dbReference>
<dbReference type="PROSITE" id="PS00061">
    <property type="entry name" value="ADH_SHORT"/>
    <property type="match status" value="1"/>
</dbReference>
<evidence type="ECO:0000256" key="1">
    <source>
        <dbReference type="ARBA" id="ARBA00006484"/>
    </source>
</evidence>
<dbReference type="InterPro" id="IPR020904">
    <property type="entry name" value="Sc_DH/Rdtase_CS"/>
</dbReference>
<comment type="similarity">
    <text evidence="1">Belongs to the short-chain dehydrogenases/reductases (SDR) family.</text>
</comment>
<dbReference type="InterPro" id="IPR036291">
    <property type="entry name" value="NAD(P)-bd_dom_sf"/>
</dbReference>
<dbReference type="InterPro" id="IPR057326">
    <property type="entry name" value="KR_dom"/>
</dbReference>
<protein>
    <submittedName>
        <fullName evidence="3">Unannotated protein</fullName>
    </submittedName>
</protein>
<dbReference type="InterPro" id="IPR002347">
    <property type="entry name" value="SDR_fam"/>
</dbReference>
<sequence length="243" mass="25749">MTSPKIALITGAGGGIGSEIARKLAADGFQVICVDKNGDAAQKTANEIAGAHAFAVDLAIKSSIEELHEALVAKNLLPTHLVNAAGVFFTHDLVTLSEDEYDIIMDVNVKGIFLLCQILLPHFIDKKYGNIINISSTAGLRGGRGRAIYSASKAAVISLTRSLSVDYGHYGIRSNVICPGLIDTPMADWITHDEPALRNWEKTLSAQRIGTTQDIANAVSFLASENSSYIYGSTMVVDGGGTA</sequence>
<name>A0A6J7XUC9_9ZZZZ</name>
<reference evidence="3" key="1">
    <citation type="submission" date="2020-05" db="EMBL/GenBank/DDBJ databases">
        <authorList>
            <person name="Chiriac C."/>
            <person name="Salcher M."/>
            <person name="Ghai R."/>
            <person name="Kavagutti S V."/>
        </authorList>
    </citation>
    <scope>NUCLEOTIDE SEQUENCE</scope>
</reference>
<dbReference type="Gene3D" id="3.40.50.720">
    <property type="entry name" value="NAD(P)-binding Rossmann-like Domain"/>
    <property type="match status" value="1"/>
</dbReference>
<dbReference type="AlphaFoldDB" id="A0A6J7XUC9"/>
<dbReference type="CDD" id="cd05233">
    <property type="entry name" value="SDR_c"/>
    <property type="match status" value="1"/>
</dbReference>
<dbReference type="EMBL" id="CAFBSG010000021">
    <property type="protein sequence ID" value="CAB5240954.1"/>
    <property type="molecule type" value="Genomic_DNA"/>
</dbReference>
<dbReference type="SMART" id="SM00822">
    <property type="entry name" value="PKS_KR"/>
    <property type="match status" value="1"/>
</dbReference>
<dbReference type="Pfam" id="PF13561">
    <property type="entry name" value="adh_short_C2"/>
    <property type="match status" value="1"/>
</dbReference>
<organism evidence="3">
    <name type="scientific">freshwater metagenome</name>
    <dbReference type="NCBI Taxonomy" id="449393"/>
    <lineage>
        <taxon>unclassified sequences</taxon>
        <taxon>metagenomes</taxon>
        <taxon>ecological metagenomes</taxon>
    </lineage>
</organism>